<feature type="non-terminal residue" evidence="3">
    <location>
        <position position="361"/>
    </location>
</feature>
<dbReference type="AlphaFoldDB" id="G0UN86"/>
<dbReference type="VEuPathDB" id="TriTrypDB:TcIL3000_6_780"/>
<proteinExistence type="predicted"/>
<protein>
    <submittedName>
        <fullName evidence="3">Uncharacterized protein TCIL3000_6_780</fullName>
    </submittedName>
</protein>
<organism evidence="3">
    <name type="scientific">Trypanosoma congolense (strain IL3000)</name>
    <dbReference type="NCBI Taxonomy" id="1068625"/>
    <lineage>
        <taxon>Eukaryota</taxon>
        <taxon>Discoba</taxon>
        <taxon>Euglenozoa</taxon>
        <taxon>Kinetoplastea</taxon>
        <taxon>Metakinetoplastina</taxon>
        <taxon>Trypanosomatida</taxon>
        <taxon>Trypanosomatidae</taxon>
        <taxon>Trypanosoma</taxon>
        <taxon>Nannomonas</taxon>
    </lineage>
</organism>
<feature type="coiled-coil region" evidence="1">
    <location>
        <begin position="104"/>
        <end position="163"/>
    </location>
</feature>
<feature type="region of interest" description="Disordered" evidence="2">
    <location>
        <begin position="280"/>
        <end position="341"/>
    </location>
</feature>
<reference evidence="3" key="1">
    <citation type="journal article" date="2012" name="Proc. Natl. Acad. Sci. U.S.A.">
        <title>Antigenic diversity is generated by distinct evolutionary mechanisms in African trypanosome species.</title>
        <authorList>
            <person name="Jackson A.P."/>
            <person name="Berry A."/>
            <person name="Aslett M."/>
            <person name="Allison H.C."/>
            <person name="Burton P."/>
            <person name="Vavrova-Anderson J."/>
            <person name="Brown R."/>
            <person name="Browne H."/>
            <person name="Corton N."/>
            <person name="Hauser H."/>
            <person name="Gamble J."/>
            <person name="Gilderthorp R."/>
            <person name="Marcello L."/>
            <person name="McQuillan J."/>
            <person name="Otto T.D."/>
            <person name="Quail M.A."/>
            <person name="Sanders M.J."/>
            <person name="van Tonder A."/>
            <person name="Ginger M.L."/>
            <person name="Field M.C."/>
            <person name="Barry J.D."/>
            <person name="Hertz-Fowler C."/>
            <person name="Berriman M."/>
        </authorList>
    </citation>
    <scope>NUCLEOTIDE SEQUENCE</scope>
    <source>
        <strain evidence="3">IL3000</strain>
    </source>
</reference>
<sequence>MTEEFSLLRHLGVVIHNETAPPRQKVAGGCGTYRVMSPAKRPPSNQGATRTSASVRAVNDRGAPPAPLADFAGEVVVVQGKNNRPNVEYLIYNARVPSRHAINMQLAEAQKKRLKEQKSQCKSSCHGFFLHERDDDGARRKLLENLKKINMEQAQQKANEREAQRCHKIASEAAEMRKYMEESAPDFAKTIERKRVLREELRRMALESLERKKQQEAEKMCWYSEGGSFPWDNNVDRKSVQREQCLAILSENRVLAEKKRAEHRARRVMERAWCEVNDTGCSPNTNGESGRMQDMNAKPDATQRGVDDGASEGVAASLSRPVGSGCGPLFFPNEDNNSARREECRRVAEINKVAAQEAEKK</sequence>
<dbReference type="EMBL" id="HE575319">
    <property type="protein sequence ID" value="CCC90846.1"/>
    <property type="molecule type" value="Genomic_DNA"/>
</dbReference>
<evidence type="ECO:0000256" key="2">
    <source>
        <dbReference type="SAM" id="MobiDB-lite"/>
    </source>
</evidence>
<evidence type="ECO:0000256" key="1">
    <source>
        <dbReference type="SAM" id="Coils"/>
    </source>
</evidence>
<name>G0UN86_TRYCI</name>
<evidence type="ECO:0000313" key="3">
    <source>
        <dbReference type="EMBL" id="CCC90846.1"/>
    </source>
</evidence>
<gene>
    <name evidence="3" type="ORF">TCIL3000_6_780</name>
</gene>
<accession>G0UN86</accession>
<keyword evidence="1" id="KW-0175">Coiled coil</keyword>